<evidence type="ECO:0000256" key="3">
    <source>
        <dbReference type="ARBA" id="ARBA00010803"/>
    </source>
</evidence>
<comment type="similarity">
    <text evidence="3">Belongs to the HPF1 family.</text>
</comment>
<feature type="compositionally biased region" description="Acidic residues" evidence="6">
    <location>
        <begin position="92"/>
        <end position="102"/>
    </location>
</feature>
<keyword evidence="4" id="KW-0158">Chromosome</keyword>
<proteinExistence type="inferred from homology"/>
<evidence type="ECO:0000313" key="9">
    <source>
        <dbReference type="Proteomes" id="UP001154078"/>
    </source>
</evidence>
<dbReference type="InterPro" id="IPR019361">
    <property type="entry name" value="HPF1"/>
</dbReference>
<keyword evidence="5" id="KW-0539">Nucleus</keyword>
<accession>A0A9P0FKF5</accession>
<dbReference type="PANTHER" id="PTHR13386:SF1">
    <property type="entry name" value="HISTONE PARYLATION FACTOR 1"/>
    <property type="match status" value="1"/>
</dbReference>
<feature type="compositionally biased region" description="Basic and acidic residues" evidence="6">
    <location>
        <begin position="71"/>
        <end position="91"/>
    </location>
</feature>
<dbReference type="GO" id="GO:0042393">
    <property type="term" value="F:histone binding"/>
    <property type="evidence" value="ECO:0007669"/>
    <property type="project" value="InterPro"/>
</dbReference>
<evidence type="ECO:0000256" key="1">
    <source>
        <dbReference type="ARBA" id="ARBA00004123"/>
    </source>
</evidence>
<dbReference type="Proteomes" id="UP001154078">
    <property type="component" value="Chromosome 7"/>
</dbReference>
<dbReference type="GO" id="GO:0005634">
    <property type="term" value="C:nucleus"/>
    <property type="evidence" value="ECO:0007669"/>
    <property type="project" value="UniProtKB-SubCell"/>
</dbReference>
<evidence type="ECO:0000259" key="7">
    <source>
        <dbReference type="Pfam" id="PF10283"/>
    </source>
</evidence>
<gene>
    <name evidence="8" type="ORF">MELIAE_LOCUS10452</name>
</gene>
<dbReference type="Pfam" id="PF10228">
    <property type="entry name" value="HPF1"/>
    <property type="match status" value="1"/>
</dbReference>
<organism evidence="8 9">
    <name type="scientific">Brassicogethes aeneus</name>
    <name type="common">Rape pollen beetle</name>
    <name type="synonym">Meligethes aeneus</name>
    <dbReference type="NCBI Taxonomy" id="1431903"/>
    <lineage>
        <taxon>Eukaryota</taxon>
        <taxon>Metazoa</taxon>
        <taxon>Ecdysozoa</taxon>
        <taxon>Arthropoda</taxon>
        <taxon>Hexapoda</taxon>
        <taxon>Insecta</taxon>
        <taxon>Pterygota</taxon>
        <taxon>Neoptera</taxon>
        <taxon>Endopterygota</taxon>
        <taxon>Coleoptera</taxon>
        <taxon>Polyphaga</taxon>
        <taxon>Cucujiformia</taxon>
        <taxon>Nitidulidae</taxon>
        <taxon>Meligethinae</taxon>
        <taxon>Brassicogethes</taxon>
    </lineage>
</organism>
<feature type="region of interest" description="Disordered" evidence="6">
    <location>
        <begin position="19"/>
        <end position="109"/>
    </location>
</feature>
<evidence type="ECO:0000256" key="5">
    <source>
        <dbReference type="ARBA" id="ARBA00023242"/>
    </source>
</evidence>
<evidence type="ECO:0000256" key="2">
    <source>
        <dbReference type="ARBA" id="ARBA00004286"/>
    </source>
</evidence>
<sequence length="432" mass="49852">MEDYVKDKRIPCNYGAKCYQKNSQHHEKYKHPPKKENIKATNTQANKRMKIEKDDKRVETIKINNDVSESESDKNSDTEQSEALEKKKEEISESDYSEDSTQIDDKSDSEEKSSIVADFKLVKIDDVKKFIKEKFLVDMPGDFYHFWDFCKSLKPGKPLEAFKEVGLTLVGPYDVLAGKFDNCKKSDNDYLLHWRFFYDPPEFQTVLMGDIKSGFHIGYWRDDPKEKPVFMVQNKSRVDGVIQHMGENIFAAINVHLEKLKKTGDPFQKMNVSKYQNKLLEKAKSLKLSLEAKTDDMIQREKKIVTRTFNKIGLVVPIQKKTDLGYRELALNNKDLLNLLNKLSKCHKDQESKILSDLQPCFTFASIALDECDFGTGVELGWNIMAHGIKTLNSTALRFLKSSYELLNRNEFAKIAEVHLSNRKEGCNLSIL</sequence>
<feature type="domain" description="PBZ-type" evidence="7">
    <location>
        <begin position="9"/>
        <end position="34"/>
    </location>
</feature>
<name>A0A9P0FKF5_BRAAE</name>
<dbReference type="PANTHER" id="PTHR13386">
    <property type="entry name" value="HISTONE PARYLATION FACTOR 1"/>
    <property type="match status" value="1"/>
</dbReference>
<protein>
    <recommendedName>
        <fullName evidence="7">PBZ-type domain-containing protein</fullName>
    </recommendedName>
</protein>
<evidence type="ECO:0000256" key="6">
    <source>
        <dbReference type="SAM" id="MobiDB-lite"/>
    </source>
</evidence>
<evidence type="ECO:0000256" key="4">
    <source>
        <dbReference type="ARBA" id="ARBA00022454"/>
    </source>
</evidence>
<dbReference type="Pfam" id="PF10283">
    <property type="entry name" value="zf-CCHH"/>
    <property type="match status" value="1"/>
</dbReference>
<comment type="subcellular location">
    <subcellularLocation>
        <location evidence="2">Chromosome</location>
    </subcellularLocation>
    <subcellularLocation>
        <location evidence="1">Nucleus</location>
    </subcellularLocation>
</comment>
<dbReference type="GO" id="GO:0005694">
    <property type="term" value="C:chromosome"/>
    <property type="evidence" value="ECO:0007669"/>
    <property type="project" value="UniProtKB-SubCell"/>
</dbReference>
<dbReference type="EMBL" id="OV121138">
    <property type="protein sequence ID" value="CAH0560744.1"/>
    <property type="molecule type" value="Genomic_DNA"/>
</dbReference>
<dbReference type="GO" id="GO:0006974">
    <property type="term" value="P:DNA damage response"/>
    <property type="evidence" value="ECO:0007669"/>
    <property type="project" value="InterPro"/>
</dbReference>
<evidence type="ECO:0000313" key="8">
    <source>
        <dbReference type="EMBL" id="CAH0560744.1"/>
    </source>
</evidence>
<feature type="compositionally biased region" description="Basic and acidic residues" evidence="6">
    <location>
        <begin position="49"/>
        <end position="60"/>
    </location>
</feature>
<dbReference type="OrthoDB" id="416496at2759"/>
<dbReference type="InterPro" id="IPR019406">
    <property type="entry name" value="APLF_PBZ"/>
</dbReference>
<dbReference type="GO" id="GO:0072572">
    <property type="term" value="F:poly-ADP-D-ribose binding"/>
    <property type="evidence" value="ECO:0007669"/>
    <property type="project" value="TreeGrafter"/>
</dbReference>
<dbReference type="AlphaFoldDB" id="A0A9P0FKF5"/>
<keyword evidence="9" id="KW-1185">Reference proteome</keyword>
<reference evidence="8" key="1">
    <citation type="submission" date="2021-12" db="EMBL/GenBank/DDBJ databases">
        <authorList>
            <person name="King R."/>
        </authorList>
    </citation>
    <scope>NUCLEOTIDE SEQUENCE</scope>
</reference>